<dbReference type="Gene3D" id="3.30.1180.10">
    <property type="match status" value="1"/>
</dbReference>
<protein>
    <submittedName>
        <fullName evidence="3">DegV family protein</fullName>
    </submittedName>
</protein>
<keyword evidence="2" id="KW-0446">Lipid-binding</keyword>
<sequence length="294" mass="32804">MSTLKIIVDSACDLPHSYITEHNLELVPLTVHLNDEEYKDIVGIQAKKVYDEMRNGSVPKTSQASINQFSEVFTKYAQEGQACLYLAFSSELSGTYQTACMVREQVLEDYPEFDLTIIDTKAASLGLGLIVNHAVKLMESGATKETIIEEAKFYCEHMQHLFTVDNLEYLRRGGRVSNVSAFVGGLLNIKPLLHVEDGKLIPLEKIRGRKKVLKRIVDLMGERGEDLSNQLIGISHADDEDTALQIKEMMEEQYGCKHFFINMIGSVIGAHTGPGAIAVFFLDKKANSDIDLTK</sequence>
<name>A0ABX0A5X2_9BACI</name>
<dbReference type="Gene3D" id="3.40.50.10170">
    <property type="match status" value="1"/>
</dbReference>
<dbReference type="Proteomes" id="UP000743899">
    <property type="component" value="Unassembled WGS sequence"/>
</dbReference>
<dbReference type="PANTHER" id="PTHR33434">
    <property type="entry name" value="DEGV DOMAIN-CONTAINING PROTEIN DR_1986-RELATED"/>
    <property type="match status" value="1"/>
</dbReference>
<keyword evidence="4" id="KW-1185">Reference proteome</keyword>
<accession>A0ABX0A5X2</accession>
<evidence type="ECO:0000256" key="1">
    <source>
        <dbReference type="ARBA" id="ARBA00003238"/>
    </source>
</evidence>
<dbReference type="PROSITE" id="PS51482">
    <property type="entry name" value="DEGV"/>
    <property type="match status" value="1"/>
</dbReference>
<evidence type="ECO:0000256" key="2">
    <source>
        <dbReference type="ARBA" id="ARBA00023121"/>
    </source>
</evidence>
<evidence type="ECO:0000313" key="3">
    <source>
        <dbReference type="EMBL" id="NCU16582.1"/>
    </source>
</evidence>
<dbReference type="SUPFAM" id="SSF82549">
    <property type="entry name" value="DAK1/DegV-like"/>
    <property type="match status" value="1"/>
</dbReference>
<dbReference type="InterPro" id="IPR050270">
    <property type="entry name" value="DegV_domain_contain"/>
</dbReference>
<gene>
    <name evidence="3" type="ORF">GW534_02170</name>
</gene>
<dbReference type="InterPro" id="IPR003797">
    <property type="entry name" value="DegV"/>
</dbReference>
<dbReference type="Pfam" id="PF02645">
    <property type="entry name" value="DegV"/>
    <property type="match status" value="1"/>
</dbReference>
<organism evidence="3 4">
    <name type="scientific">Pallidibacillus pasinlerensis</name>
    <dbReference type="NCBI Taxonomy" id="2703818"/>
    <lineage>
        <taxon>Bacteria</taxon>
        <taxon>Bacillati</taxon>
        <taxon>Bacillota</taxon>
        <taxon>Bacilli</taxon>
        <taxon>Bacillales</taxon>
        <taxon>Bacillaceae</taxon>
        <taxon>Pallidibacillus</taxon>
    </lineage>
</organism>
<comment type="caution">
    <text evidence="3">The sequence shown here is derived from an EMBL/GenBank/DDBJ whole genome shotgun (WGS) entry which is preliminary data.</text>
</comment>
<dbReference type="EMBL" id="JAACYS010000005">
    <property type="protein sequence ID" value="NCU16582.1"/>
    <property type="molecule type" value="Genomic_DNA"/>
</dbReference>
<dbReference type="InterPro" id="IPR043168">
    <property type="entry name" value="DegV_C"/>
</dbReference>
<reference evidence="3 4" key="1">
    <citation type="submission" date="2020-01" db="EMBL/GenBank/DDBJ databases">
        <title>A novel Bacillus sp. from Pasinler.</title>
        <authorList>
            <person name="Adiguzel A."/>
            <person name="Ay H."/>
            <person name="Baltaci M.O."/>
        </authorList>
    </citation>
    <scope>NUCLEOTIDE SEQUENCE [LARGE SCALE GENOMIC DNA]</scope>
    <source>
        <strain evidence="3 4">P1</strain>
    </source>
</reference>
<proteinExistence type="predicted"/>
<comment type="function">
    <text evidence="1">May bind long-chain fatty acids, such as palmitate, and may play a role in lipid transport or fatty acid metabolism.</text>
</comment>
<dbReference type="NCBIfam" id="TIGR00762">
    <property type="entry name" value="DegV"/>
    <property type="match status" value="1"/>
</dbReference>
<dbReference type="PANTHER" id="PTHR33434:SF3">
    <property type="entry name" value="DEGV DOMAIN-CONTAINING PROTEIN YITS"/>
    <property type="match status" value="1"/>
</dbReference>
<evidence type="ECO:0000313" key="4">
    <source>
        <dbReference type="Proteomes" id="UP000743899"/>
    </source>
</evidence>